<evidence type="ECO:0000313" key="2">
    <source>
        <dbReference type="Proteomes" id="UP000187203"/>
    </source>
</evidence>
<protein>
    <submittedName>
        <fullName evidence="1">F-box family protein</fullName>
    </submittedName>
</protein>
<gene>
    <name evidence="1" type="ORF">COLO4_10292</name>
</gene>
<dbReference type="OrthoDB" id="5314306at2759"/>
<evidence type="ECO:0000313" key="1">
    <source>
        <dbReference type="EMBL" id="OMP03637.1"/>
    </source>
</evidence>
<sequence length="113" mass="12742">MTWKSVGIMCTQTDLWVMKEYGVAASWTKVWVEAEACVPTRVLCFRQDEQVLVITPSGRIASLDIKTKHSQVFGVKLNNSLVIDDFVLVDSFVESLVLLDKCCISSRWDVISI</sequence>
<reference evidence="2" key="1">
    <citation type="submission" date="2013-09" db="EMBL/GenBank/DDBJ databases">
        <title>Corchorus olitorius genome sequencing.</title>
        <authorList>
            <person name="Alam M."/>
            <person name="Haque M.S."/>
            <person name="Islam M.S."/>
            <person name="Emdad E.M."/>
            <person name="Islam M.M."/>
            <person name="Ahmed B."/>
            <person name="Halim A."/>
            <person name="Hossen Q.M.M."/>
            <person name="Hossain M.Z."/>
            <person name="Ahmed R."/>
            <person name="Khan M.M."/>
            <person name="Islam R."/>
            <person name="Rashid M.M."/>
            <person name="Khan S.A."/>
            <person name="Rahman M.S."/>
            <person name="Alam M."/>
            <person name="Yahiya A.S."/>
            <person name="Khan M.S."/>
            <person name="Azam M.S."/>
            <person name="Haque T."/>
            <person name="Lashkar M.Z.H."/>
            <person name="Akhand A.I."/>
            <person name="Morshed G."/>
            <person name="Roy S."/>
            <person name="Uddin K.S."/>
            <person name="Rabeya T."/>
            <person name="Hossain A.S."/>
            <person name="Chowdhury A."/>
            <person name="Snigdha A.R."/>
            <person name="Mortoza M.S."/>
            <person name="Matin S.A."/>
            <person name="Hoque S.M.E."/>
            <person name="Islam M.K."/>
            <person name="Roy D.K."/>
            <person name="Haider R."/>
            <person name="Moosa M.M."/>
            <person name="Elias S.M."/>
            <person name="Hasan A.M."/>
            <person name="Jahan S."/>
            <person name="Shafiuddin M."/>
            <person name="Mahmood N."/>
            <person name="Shommy N.S."/>
        </authorList>
    </citation>
    <scope>NUCLEOTIDE SEQUENCE [LARGE SCALE GENOMIC DNA]</scope>
    <source>
        <strain evidence="2">cv. O-4</strain>
    </source>
</reference>
<dbReference type="Proteomes" id="UP000187203">
    <property type="component" value="Unassembled WGS sequence"/>
</dbReference>
<keyword evidence="2" id="KW-1185">Reference proteome</keyword>
<name>A0A1R3K958_9ROSI</name>
<dbReference type="AlphaFoldDB" id="A0A1R3K958"/>
<dbReference type="EMBL" id="AWUE01014461">
    <property type="protein sequence ID" value="OMP03637.1"/>
    <property type="molecule type" value="Genomic_DNA"/>
</dbReference>
<comment type="caution">
    <text evidence="1">The sequence shown here is derived from an EMBL/GenBank/DDBJ whole genome shotgun (WGS) entry which is preliminary data.</text>
</comment>
<proteinExistence type="predicted"/>
<accession>A0A1R3K958</accession>
<organism evidence="1 2">
    <name type="scientific">Corchorus olitorius</name>
    <dbReference type="NCBI Taxonomy" id="93759"/>
    <lineage>
        <taxon>Eukaryota</taxon>
        <taxon>Viridiplantae</taxon>
        <taxon>Streptophyta</taxon>
        <taxon>Embryophyta</taxon>
        <taxon>Tracheophyta</taxon>
        <taxon>Spermatophyta</taxon>
        <taxon>Magnoliopsida</taxon>
        <taxon>eudicotyledons</taxon>
        <taxon>Gunneridae</taxon>
        <taxon>Pentapetalae</taxon>
        <taxon>rosids</taxon>
        <taxon>malvids</taxon>
        <taxon>Malvales</taxon>
        <taxon>Malvaceae</taxon>
        <taxon>Grewioideae</taxon>
        <taxon>Apeibeae</taxon>
        <taxon>Corchorus</taxon>
    </lineage>
</organism>